<dbReference type="PROSITE" id="PS00524">
    <property type="entry name" value="SMB_1"/>
    <property type="match status" value="1"/>
</dbReference>
<sequence length="281" mass="31144">MCGTLLLMCLLLSCAPFSSCEVEDDFPNEIPKISSGSCLAAGLCCKGRDSSCVVQRAPPNSIVEELDDIPCYCDHGCVLLQDCCHDFKHACGVQDCEVSNWGPWSSCDTDCGQGTMTRSRSVTRESRNGGTACPSMIQNRGYIAVLLPIEFRNKRKVNESSDITKNLRSRYPKDPEKENSFPYCVEFQVIRYTRACKSLQSFTTFREGSRVCVFCEEEAQKSYTGYRCSGTGASNGVSTRFSSIREPACHGKWRHVALTRSDDKTGACSSRCDEESSFIFV</sequence>
<evidence type="ECO:0000259" key="5">
    <source>
        <dbReference type="PROSITE" id="PS50958"/>
    </source>
</evidence>
<evidence type="ECO:0000313" key="7">
    <source>
        <dbReference type="Proteomes" id="UP000198287"/>
    </source>
</evidence>
<feature type="chain" id="PRO_5013166744" evidence="4">
    <location>
        <begin position="21"/>
        <end position="281"/>
    </location>
</feature>
<dbReference type="InterPro" id="IPR036383">
    <property type="entry name" value="TSP1_rpt_sf"/>
</dbReference>
<organism evidence="6 7">
    <name type="scientific">Folsomia candida</name>
    <name type="common">Springtail</name>
    <dbReference type="NCBI Taxonomy" id="158441"/>
    <lineage>
        <taxon>Eukaryota</taxon>
        <taxon>Metazoa</taxon>
        <taxon>Ecdysozoa</taxon>
        <taxon>Arthropoda</taxon>
        <taxon>Hexapoda</taxon>
        <taxon>Collembola</taxon>
        <taxon>Entomobryomorpha</taxon>
        <taxon>Isotomoidea</taxon>
        <taxon>Isotomidae</taxon>
        <taxon>Proisotominae</taxon>
        <taxon>Folsomia</taxon>
    </lineage>
</organism>
<dbReference type="SMART" id="SM00209">
    <property type="entry name" value="TSP1"/>
    <property type="match status" value="1"/>
</dbReference>
<dbReference type="Pfam" id="PF19028">
    <property type="entry name" value="TSP1_spondin"/>
    <property type="match status" value="1"/>
</dbReference>
<dbReference type="AlphaFoldDB" id="A0A226F0N7"/>
<dbReference type="OMA" id="GYCVQFQ"/>
<dbReference type="SUPFAM" id="SSF90188">
    <property type="entry name" value="Somatomedin B domain"/>
    <property type="match status" value="1"/>
</dbReference>
<dbReference type="Pfam" id="PF25031">
    <property type="entry name" value="SBSPON_C"/>
    <property type="match status" value="1"/>
</dbReference>
<keyword evidence="1 4" id="KW-0732">Signal</keyword>
<dbReference type="PANTHER" id="PTHR20920">
    <property type="entry name" value="RPE-SPONDIN"/>
    <property type="match status" value="1"/>
</dbReference>
<dbReference type="Proteomes" id="UP000198287">
    <property type="component" value="Unassembled WGS sequence"/>
</dbReference>
<dbReference type="InterPro" id="IPR000884">
    <property type="entry name" value="TSP1_rpt"/>
</dbReference>
<accession>A0A226F0N7</accession>
<keyword evidence="2" id="KW-1015">Disulfide bond</keyword>
<dbReference type="PROSITE" id="PS50092">
    <property type="entry name" value="TSP1"/>
    <property type="match status" value="1"/>
</dbReference>
<dbReference type="SUPFAM" id="SSF82895">
    <property type="entry name" value="TSP-1 type 1 repeat"/>
    <property type="match status" value="1"/>
</dbReference>
<dbReference type="Gene3D" id="2.20.100.10">
    <property type="entry name" value="Thrombospondin type-1 (TSP1) repeat"/>
    <property type="match status" value="1"/>
</dbReference>
<proteinExistence type="predicted"/>
<evidence type="ECO:0000256" key="3">
    <source>
        <dbReference type="ARBA" id="ARBA00023180"/>
    </source>
</evidence>
<dbReference type="InterPro" id="IPR044004">
    <property type="entry name" value="TSP1_spondin_dom"/>
</dbReference>
<feature type="domain" description="SMB" evidence="5">
    <location>
        <begin position="48"/>
        <end position="99"/>
    </location>
</feature>
<dbReference type="InterPro" id="IPR036024">
    <property type="entry name" value="Somatomedin_B-like_dom_sf"/>
</dbReference>
<evidence type="ECO:0000256" key="1">
    <source>
        <dbReference type="ARBA" id="ARBA00022729"/>
    </source>
</evidence>
<dbReference type="InterPro" id="IPR001212">
    <property type="entry name" value="Somatomedin_B_dom"/>
</dbReference>
<keyword evidence="7" id="KW-1185">Reference proteome</keyword>
<evidence type="ECO:0000313" key="6">
    <source>
        <dbReference type="EMBL" id="OXA62486.1"/>
    </source>
</evidence>
<keyword evidence="3" id="KW-0325">Glycoprotein</keyword>
<dbReference type="InterPro" id="IPR056801">
    <property type="entry name" value="SBSPON_C"/>
</dbReference>
<dbReference type="InterPro" id="IPR039942">
    <property type="entry name" value="SBSPO"/>
</dbReference>
<evidence type="ECO:0000256" key="2">
    <source>
        <dbReference type="ARBA" id="ARBA00023157"/>
    </source>
</evidence>
<reference evidence="6 7" key="1">
    <citation type="submission" date="2015-12" db="EMBL/GenBank/DDBJ databases">
        <title>The genome of Folsomia candida.</title>
        <authorList>
            <person name="Faddeeva A."/>
            <person name="Derks M.F."/>
            <person name="Anvar Y."/>
            <person name="Smit S."/>
            <person name="Van Straalen N."/>
            <person name="Roelofs D."/>
        </authorList>
    </citation>
    <scope>NUCLEOTIDE SEQUENCE [LARGE SCALE GENOMIC DNA]</scope>
    <source>
        <strain evidence="6 7">VU population</strain>
        <tissue evidence="6">Whole body</tissue>
    </source>
</reference>
<protein>
    <submittedName>
        <fullName evidence="6">Somatomedin-B and thrombospondin type-1 domain-containing protein</fullName>
    </submittedName>
</protein>
<dbReference type="EMBL" id="LNIX01000001">
    <property type="protein sequence ID" value="OXA62486.1"/>
    <property type="molecule type" value="Genomic_DNA"/>
</dbReference>
<dbReference type="OrthoDB" id="98591at2759"/>
<gene>
    <name evidence="6" type="ORF">Fcan01_03785</name>
</gene>
<evidence type="ECO:0000256" key="4">
    <source>
        <dbReference type="SAM" id="SignalP"/>
    </source>
</evidence>
<dbReference type="PROSITE" id="PS50958">
    <property type="entry name" value="SMB_2"/>
    <property type="match status" value="1"/>
</dbReference>
<dbReference type="STRING" id="158441.A0A226F0N7"/>
<comment type="caution">
    <text evidence="6">The sequence shown here is derived from an EMBL/GenBank/DDBJ whole genome shotgun (WGS) entry which is preliminary data.</text>
</comment>
<name>A0A226F0N7_FOLCA</name>
<feature type="signal peptide" evidence="4">
    <location>
        <begin position="1"/>
        <end position="20"/>
    </location>
</feature>
<dbReference type="PANTHER" id="PTHR20920:SF5">
    <property type="entry name" value="SMB DOMAIN-CONTAINING PROTEIN"/>
    <property type="match status" value="1"/>
</dbReference>